<evidence type="ECO:0000256" key="9">
    <source>
        <dbReference type="ARBA" id="ARBA00022692"/>
    </source>
</evidence>
<dbReference type="FunFam" id="3.30.200.20:FF:000661">
    <property type="entry name" value="Serine-threonine protein kinase plant-type"/>
    <property type="match status" value="1"/>
</dbReference>
<dbReference type="Gene3D" id="3.30.200.20">
    <property type="entry name" value="Phosphorylase Kinase, domain 1"/>
    <property type="match status" value="1"/>
</dbReference>
<comment type="catalytic activity">
    <reaction evidence="20">
        <text>L-seryl-[protein] + ATP = O-phospho-L-seryl-[protein] + ADP + H(+)</text>
        <dbReference type="Rhea" id="RHEA:17989"/>
        <dbReference type="Rhea" id="RHEA-COMP:9863"/>
        <dbReference type="Rhea" id="RHEA-COMP:11604"/>
        <dbReference type="ChEBI" id="CHEBI:15378"/>
        <dbReference type="ChEBI" id="CHEBI:29999"/>
        <dbReference type="ChEBI" id="CHEBI:30616"/>
        <dbReference type="ChEBI" id="CHEBI:83421"/>
        <dbReference type="ChEBI" id="CHEBI:456216"/>
        <dbReference type="EC" id="2.7.11.1"/>
    </reaction>
</comment>
<keyword evidence="17" id="KW-0675">Receptor</keyword>
<keyword evidence="18" id="KW-0325">Glycoprotein</keyword>
<dbReference type="FunFam" id="3.80.10.10:FF:000095">
    <property type="entry name" value="LRR receptor-like serine/threonine-protein kinase GSO1"/>
    <property type="match status" value="2"/>
</dbReference>
<dbReference type="SUPFAM" id="SSF56112">
    <property type="entry name" value="Protein kinase-like (PK-like)"/>
    <property type="match status" value="1"/>
</dbReference>
<feature type="chain" id="PRO_5024447617" description="non-specific serine/threonine protein kinase" evidence="23">
    <location>
        <begin position="23"/>
        <end position="1033"/>
    </location>
</feature>
<feature type="domain" description="Protein kinase" evidence="24">
    <location>
        <begin position="745"/>
        <end position="1031"/>
    </location>
</feature>
<evidence type="ECO:0000256" key="10">
    <source>
        <dbReference type="ARBA" id="ARBA00022729"/>
    </source>
</evidence>
<keyword evidence="15 22" id="KW-1133">Transmembrane helix</keyword>
<keyword evidence="14 21" id="KW-0067">ATP-binding</keyword>
<dbReference type="PROSITE" id="PS00108">
    <property type="entry name" value="PROTEIN_KINASE_ST"/>
    <property type="match status" value="1"/>
</dbReference>
<dbReference type="InterPro" id="IPR013210">
    <property type="entry name" value="LRR_N_plant-typ"/>
</dbReference>
<evidence type="ECO:0000256" key="5">
    <source>
        <dbReference type="ARBA" id="ARBA00022527"/>
    </source>
</evidence>
<dbReference type="OMA" id="AVLLEYM"/>
<evidence type="ECO:0000256" key="2">
    <source>
        <dbReference type="ARBA" id="ARBA00008684"/>
    </source>
</evidence>
<reference evidence="26" key="1">
    <citation type="journal article" date="2017" name="Nat. Commun.">
        <title>The asparagus genome sheds light on the origin and evolution of a young Y chromosome.</title>
        <authorList>
            <person name="Harkess A."/>
            <person name="Zhou J."/>
            <person name="Xu C."/>
            <person name="Bowers J.E."/>
            <person name="Van der Hulst R."/>
            <person name="Ayyampalayam S."/>
            <person name="Mercati F."/>
            <person name="Riccardi P."/>
            <person name="McKain M.R."/>
            <person name="Kakrana A."/>
            <person name="Tang H."/>
            <person name="Ray J."/>
            <person name="Groenendijk J."/>
            <person name="Arikit S."/>
            <person name="Mathioni S.M."/>
            <person name="Nakano M."/>
            <person name="Shan H."/>
            <person name="Telgmann-Rauber A."/>
            <person name="Kanno A."/>
            <person name="Yue Z."/>
            <person name="Chen H."/>
            <person name="Li W."/>
            <person name="Chen Y."/>
            <person name="Xu X."/>
            <person name="Zhang Y."/>
            <person name="Luo S."/>
            <person name="Chen H."/>
            <person name="Gao J."/>
            <person name="Mao Z."/>
            <person name="Pires J.C."/>
            <person name="Luo M."/>
            <person name="Kudrna D."/>
            <person name="Wing R.A."/>
            <person name="Meyers B.C."/>
            <person name="Yi K."/>
            <person name="Kong H."/>
            <person name="Lavrijsen P."/>
            <person name="Sunseri F."/>
            <person name="Falavigna A."/>
            <person name="Ye Y."/>
            <person name="Leebens-Mack J.H."/>
            <person name="Chen G."/>
        </authorList>
    </citation>
    <scope>NUCLEOTIDE SEQUENCE [LARGE SCALE GENOMIC DNA]</scope>
    <source>
        <strain evidence="26">cv. DH0086</strain>
    </source>
</reference>
<keyword evidence="10 23" id="KW-0732">Signal</keyword>
<dbReference type="OrthoDB" id="676979at2759"/>
<evidence type="ECO:0000256" key="1">
    <source>
        <dbReference type="ARBA" id="ARBA00004162"/>
    </source>
</evidence>
<dbReference type="Pfam" id="PF13855">
    <property type="entry name" value="LRR_8"/>
    <property type="match status" value="1"/>
</dbReference>
<evidence type="ECO:0000256" key="11">
    <source>
        <dbReference type="ARBA" id="ARBA00022737"/>
    </source>
</evidence>
<name>A0A5P1EUY7_ASPOF</name>
<evidence type="ECO:0000256" key="22">
    <source>
        <dbReference type="SAM" id="Phobius"/>
    </source>
</evidence>
<keyword evidence="13" id="KW-0418">Kinase</keyword>
<dbReference type="SUPFAM" id="SSF52058">
    <property type="entry name" value="L domain-like"/>
    <property type="match status" value="1"/>
</dbReference>
<sequence>MKKNPTLLLLLLLLLLENSLQSSSSPSSTDLNALLAIKNSITSDPLDAVTSSWAPPTSFCNWTGVSCDAQNQRVVSLNLSQLSLRGKISPLISNLTLLQSLDLSTNSFAGVVPDSIALLPNLRHLNLSVNQLTGPIPAQLFNSSSLQKVVLATNQLYGEIEDDLNLPRVDLLSISWNQIGGRIPKSLRRCRRLQTLSLSYNEFVGGVPDEIGSLKDLEGLYLGYNNLTGVIPNSLGNLTKLLELTLNHMGLVGRIPDEFARFGRLRLLNLGENGLTGGIDSIYNMTSLEKLGLSFNHLYGSLPDDLGFRLPNLQGIYLSGNRFSGEIPASLSNASMLSVIEFSDNFFTGSVPDALGDLEILQSLSLQGNNLKGGLKFLDPITKCRSLENLLIGENEFGGRLPESIGNLSRNILRFRAPNCKLEGKIPDSIGNLISLIYLNLHDNQLSGELPRTISGLKNLQMTYLYSNRLQGRIPIELCSLRALSYISIYNNALSGPIPDCIGNISGLQRLYLSDNSLSSTIPSSIWSLQRLIALNLSQNSLVGSLSSNVSNLASLTELDLAMNQLTGAIPSTIGDLEMLRFLILSQNSFSGPIPQSFGRLGNMEGMDISSNLLTGTIPKSFSNLSYFTFLNVSFNKLEGQVPKGGVFSNMTAESFMGNEALCGNLQLGLPTCKLEAVIITNAKSRTHLLKYILPPVSLTIVLAAIFFYFLYKKPKIVLSTDGNSTAIDHRMISRHELIRATENFSESNLLGVGIHGSVYKGKLDDNMIAAIKVLNLQTEGALKSFDAECEVMRKVRHRNLVKIISTCSNLDFKALVLQFMPNGSLEVWLHSGDCYLSLAQRVNIMLDVALALEYLHHEHSEVVVHCDLKPSNVLLDEEMTAHVADFGIAKLLADDNKSIMQSNAPGTLGYMAPEYGATGRVSPKADVYSYGILLIETFSGKRPTDEMFADVLSLRKWVSDALPHSVLQAVDSNLLEREVLCVQEEKYTNIKSRCLSSIIDLGLQCSRESPRERMSMKYVTSRLRKIKSELNV</sequence>
<evidence type="ECO:0000256" key="18">
    <source>
        <dbReference type="ARBA" id="ARBA00023180"/>
    </source>
</evidence>
<dbReference type="Pfam" id="PF00560">
    <property type="entry name" value="LRR_1"/>
    <property type="match status" value="8"/>
</dbReference>
<dbReference type="EMBL" id="CM007385">
    <property type="protein sequence ID" value="ONK69816.1"/>
    <property type="molecule type" value="Genomic_DNA"/>
</dbReference>
<dbReference type="Gene3D" id="1.10.510.10">
    <property type="entry name" value="Transferase(Phosphotransferase) domain 1"/>
    <property type="match status" value="1"/>
</dbReference>
<keyword evidence="7" id="KW-0433">Leucine-rich repeat</keyword>
<evidence type="ECO:0000256" key="3">
    <source>
        <dbReference type="ARBA" id="ARBA00012513"/>
    </source>
</evidence>
<evidence type="ECO:0000256" key="17">
    <source>
        <dbReference type="ARBA" id="ARBA00023170"/>
    </source>
</evidence>
<dbReference type="GO" id="GO:0004674">
    <property type="term" value="F:protein serine/threonine kinase activity"/>
    <property type="evidence" value="ECO:0007669"/>
    <property type="project" value="UniProtKB-KW"/>
</dbReference>
<feature type="signal peptide" evidence="23">
    <location>
        <begin position="1"/>
        <end position="22"/>
    </location>
</feature>
<evidence type="ECO:0000256" key="19">
    <source>
        <dbReference type="ARBA" id="ARBA00047899"/>
    </source>
</evidence>
<dbReference type="SMART" id="SM00220">
    <property type="entry name" value="S_TKc"/>
    <property type="match status" value="1"/>
</dbReference>
<dbReference type="PANTHER" id="PTHR27008:SF497">
    <property type="entry name" value="OS11G0695000 PROTEIN"/>
    <property type="match status" value="1"/>
</dbReference>
<dbReference type="AlphaFoldDB" id="A0A5P1EUY7"/>
<dbReference type="GO" id="GO:0005886">
    <property type="term" value="C:plasma membrane"/>
    <property type="evidence" value="ECO:0007669"/>
    <property type="project" value="UniProtKB-SubCell"/>
</dbReference>
<feature type="binding site" evidence="21">
    <location>
        <position position="773"/>
    </location>
    <ligand>
        <name>ATP</name>
        <dbReference type="ChEBI" id="CHEBI:30616"/>
    </ligand>
</feature>
<accession>A0A5P1EUY7</accession>
<dbReference type="GO" id="GO:0009653">
    <property type="term" value="P:anatomical structure morphogenesis"/>
    <property type="evidence" value="ECO:0007669"/>
    <property type="project" value="UniProtKB-ARBA"/>
</dbReference>
<dbReference type="Gene3D" id="3.80.10.10">
    <property type="entry name" value="Ribonuclease Inhibitor"/>
    <property type="match status" value="4"/>
</dbReference>
<keyword evidence="11" id="KW-0677">Repeat</keyword>
<keyword evidence="4" id="KW-1003">Cell membrane</keyword>
<dbReference type="InterPro" id="IPR032675">
    <property type="entry name" value="LRR_dom_sf"/>
</dbReference>
<keyword evidence="8" id="KW-0808">Transferase</keyword>
<evidence type="ECO:0000256" key="16">
    <source>
        <dbReference type="ARBA" id="ARBA00023136"/>
    </source>
</evidence>
<dbReference type="InterPro" id="IPR000719">
    <property type="entry name" value="Prot_kinase_dom"/>
</dbReference>
<evidence type="ECO:0000256" key="20">
    <source>
        <dbReference type="ARBA" id="ARBA00048679"/>
    </source>
</evidence>
<dbReference type="FunFam" id="1.10.510.10:FF:000358">
    <property type="entry name" value="Putative leucine-rich repeat receptor-like serine/threonine-protein kinase"/>
    <property type="match status" value="1"/>
</dbReference>
<dbReference type="SMART" id="SM00369">
    <property type="entry name" value="LRR_TYP"/>
    <property type="match status" value="8"/>
</dbReference>
<evidence type="ECO:0000313" key="26">
    <source>
        <dbReference type="Proteomes" id="UP000243459"/>
    </source>
</evidence>
<evidence type="ECO:0000256" key="15">
    <source>
        <dbReference type="ARBA" id="ARBA00022989"/>
    </source>
</evidence>
<organism evidence="25 26">
    <name type="scientific">Asparagus officinalis</name>
    <name type="common">Garden asparagus</name>
    <dbReference type="NCBI Taxonomy" id="4686"/>
    <lineage>
        <taxon>Eukaryota</taxon>
        <taxon>Viridiplantae</taxon>
        <taxon>Streptophyta</taxon>
        <taxon>Embryophyta</taxon>
        <taxon>Tracheophyta</taxon>
        <taxon>Spermatophyta</taxon>
        <taxon>Magnoliopsida</taxon>
        <taxon>Liliopsida</taxon>
        <taxon>Asparagales</taxon>
        <taxon>Asparagaceae</taxon>
        <taxon>Asparagoideae</taxon>
        <taxon>Asparagus</taxon>
    </lineage>
</organism>
<evidence type="ECO:0000256" key="13">
    <source>
        <dbReference type="ARBA" id="ARBA00022777"/>
    </source>
</evidence>
<comment type="similarity">
    <text evidence="2">Belongs to the protein kinase superfamily. Ser/Thr protein kinase family.</text>
</comment>
<dbReference type="InterPro" id="IPR008271">
    <property type="entry name" value="Ser/Thr_kinase_AS"/>
</dbReference>
<dbReference type="GO" id="GO:0005524">
    <property type="term" value="F:ATP binding"/>
    <property type="evidence" value="ECO:0007669"/>
    <property type="project" value="UniProtKB-UniRule"/>
</dbReference>
<dbReference type="PANTHER" id="PTHR27008">
    <property type="entry name" value="OS04G0122200 PROTEIN"/>
    <property type="match status" value="1"/>
</dbReference>
<dbReference type="SUPFAM" id="SSF52047">
    <property type="entry name" value="RNI-like"/>
    <property type="match status" value="1"/>
</dbReference>
<keyword evidence="26" id="KW-1185">Reference proteome</keyword>
<evidence type="ECO:0000256" key="6">
    <source>
        <dbReference type="ARBA" id="ARBA00022553"/>
    </source>
</evidence>
<evidence type="ECO:0000256" key="21">
    <source>
        <dbReference type="PROSITE-ProRule" id="PRU10141"/>
    </source>
</evidence>
<keyword evidence="6" id="KW-0597">Phosphoprotein</keyword>
<dbReference type="InterPro" id="IPR003591">
    <property type="entry name" value="Leu-rich_rpt_typical-subtyp"/>
</dbReference>
<evidence type="ECO:0000256" key="12">
    <source>
        <dbReference type="ARBA" id="ARBA00022741"/>
    </source>
</evidence>
<evidence type="ECO:0000256" key="14">
    <source>
        <dbReference type="ARBA" id="ARBA00022840"/>
    </source>
</evidence>
<dbReference type="PROSITE" id="PS00107">
    <property type="entry name" value="PROTEIN_KINASE_ATP"/>
    <property type="match status" value="1"/>
</dbReference>
<dbReference type="EC" id="2.7.11.1" evidence="3"/>
<comment type="catalytic activity">
    <reaction evidence="19">
        <text>L-threonyl-[protein] + ATP = O-phospho-L-threonyl-[protein] + ADP + H(+)</text>
        <dbReference type="Rhea" id="RHEA:46608"/>
        <dbReference type="Rhea" id="RHEA-COMP:11060"/>
        <dbReference type="Rhea" id="RHEA-COMP:11605"/>
        <dbReference type="ChEBI" id="CHEBI:15378"/>
        <dbReference type="ChEBI" id="CHEBI:30013"/>
        <dbReference type="ChEBI" id="CHEBI:30616"/>
        <dbReference type="ChEBI" id="CHEBI:61977"/>
        <dbReference type="ChEBI" id="CHEBI:456216"/>
        <dbReference type="EC" id="2.7.11.1"/>
    </reaction>
</comment>
<feature type="transmembrane region" description="Helical" evidence="22">
    <location>
        <begin position="692"/>
        <end position="712"/>
    </location>
</feature>
<evidence type="ECO:0000259" key="24">
    <source>
        <dbReference type="PROSITE" id="PS50011"/>
    </source>
</evidence>
<dbReference type="Pfam" id="PF07714">
    <property type="entry name" value="PK_Tyr_Ser-Thr"/>
    <property type="match status" value="1"/>
</dbReference>
<keyword evidence="9 22" id="KW-0812">Transmembrane</keyword>
<dbReference type="FunFam" id="3.80.10.10:FF:000400">
    <property type="entry name" value="Nuclear pore complex protein NUP107"/>
    <property type="match status" value="1"/>
</dbReference>
<gene>
    <name evidence="25" type="ORF">A4U43_C05F27040</name>
</gene>
<dbReference type="GO" id="GO:0099402">
    <property type="term" value="P:plant organ development"/>
    <property type="evidence" value="ECO:0007669"/>
    <property type="project" value="UniProtKB-ARBA"/>
</dbReference>
<evidence type="ECO:0000256" key="4">
    <source>
        <dbReference type="ARBA" id="ARBA00022475"/>
    </source>
</evidence>
<keyword evidence="16 22" id="KW-0472">Membrane</keyword>
<dbReference type="InterPro" id="IPR051809">
    <property type="entry name" value="Plant_receptor-like_S/T_kinase"/>
</dbReference>
<dbReference type="Proteomes" id="UP000243459">
    <property type="component" value="Chromosome 5"/>
</dbReference>
<dbReference type="InterPro" id="IPR001245">
    <property type="entry name" value="Ser-Thr/Tyr_kinase_cat_dom"/>
</dbReference>
<keyword evidence="5" id="KW-0723">Serine/threonine-protein kinase</keyword>
<dbReference type="InterPro" id="IPR001611">
    <property type="entry name" value="Leu-rich_rpt"/>
</dbReference>
<dbReference type="InterPro" id="IPR017441">
    <property type="entry name" value="Protein_kinase_ATP_BS"/>
</dbReference>
<dbReference type="InterPro" id="IPR011009">
    <property type="entry name" value="Kinase-like_dom_sf"/>
</dbReference>
<keyword evidence="12 21" id="KW-0547">Nucleotide-binding</keyword>
<dbReference type="Pfam" id="PF08263">
    <property type="entry name" value="LRRNT_2"/>
    <property type="match status" value="1"/>
</dbReference>
<evidence type="ECO:0000256" key="8">
    <source>
        <dbReference type="ARBA" id="ARBA00022679"/>
    </source>
</evidence>
<comment type="subcellular location">
    <subcellularLocation>
        <location evidence="1">Cell membrane</location>
        <topology evidence="1">Single-pass membrane protein</topology>
    </subcellularLocation>
</comment>
<evidence type="ECO:0000256" key="7">
    <source>
        <dbReference type="ARBA" id="ARBA00022614"/>
    </source>
</evidence>
<protein>
    <recommendedName>
        <fullName evidence="3">non-specific serine/threonine protein kinase</fullName>
        <ecNumber evidence="3">2.7.11.1</ecNumber>
    </recommendedName>
</protein>
<dbReference type="PROSITE" id="PS50011">
    <property type="entry name" value="PROTEIN_KINASE_DOM"/>
    <property type="match status" value="1"/>
</dbReference>
<evidence type="ECO:0000313" key="25">
    <source>
        <dbReference type="EMBL" id="ONK69816.1"/>
    </source>
</evidence>
<proteinExistence type="inferred from homology"/>
<evidence type="ECO:0000256" key="23">
    <source>
        <dbReference type="SAM" id="SignalP"/>
    </source>
</evidence>
<dbReference type="Gramene" id="ONK69816">
    <property type="protein sequence ID" value="ONK69816"/>
    <property type="gene ID" value="A4U43_C05F27040"/>
</dbReference>